<dbReference type="InterPro" id="IPR004843">
    <property type="entry name" value="Calcineurin-like_PHP"/>
</dbReference>
<dbReference type="AlphaFoldDB" id="A0A1I2D2I2"/>
<feature type="chain" id="PRO_5011600690" evidence="1">
    <location>
        <begin position="25"/>
        <end position="481"/>
    </location>
</feature>
<accession>A0A1I2D2I2</accession>
<dbReference type="InterPro" id="IPR032285">
    <property type="entry name" value="Metallophos_N"/>
</dbReference>
<dbReference type="PANTHER" id="PTHR43143">
    <property type="entry name" value="METALLOPHOSPHOESTERASE, CALCINEURIN SUPERFAMILY"/>
    <property type="match status" value="1"/>
</dbReference>
<name>A0A1I2D2I2_9BACT</name>
<keyword evidence="6" id="KW-1185">Reference proteome</keyword>
<keyword evidence="1" id="KW-0732">Signal</keyword>
<gene>
    <name evidence="5" type="ORF">SAMN05216283_101898</name>
</gene>
<dbReference type="Gene3D" id="3.60.21.10">
    <property type="match status" value="1"/>
</dbReference>
<evidence type="ECO:0000259" key="4">
    <source>
        <dbReference type="Pfam" id="PF16371"/>
    </source>
</evidence>
<feature type="signal peptide" evidence="1">
    <location>
        <begin position="1"/>
        <end position="24"/>
    </location>
</feature>
<feature type="domain" description="Calcineurin-like phosphoesterase N-terminal" evidence="4">
    <location>
        <begin position="32"/>
        <end position="108"/>
    </location>
</feature>
<evidence type="ECO:0000313" key="6">
    <source>
        <dbReference type="Proteomes" id="UP000198964"/>
    </source>
</evidence>
<evidence type="ECO:0000259" key="2">
    <source>
        <dbReference type="Pfam" id="PF00149"/>
    </source>
</evidence>
<dbReference type="InterPro" id="IPR032288">
    <property type="entry name" value="Metallophos_C"/>
</dbReference>
<feature type="domain" description="Calcineurin-like phosphoesterase" evidence="2">
    <location>
        <begin position="161"/>
        <end position="318"/>
    </location>
</feature>
<dbReference type="EMBL" id="FONW01000001">
    <property type="protein sequence ID" value="SFE74263.1"/>
    <property type="molecule type" value="Genomic_DNA"/>
</dbReference>
<evidence type="ECO:0000313" key="5">
    <source>
        <dbReference type="EMBL" id="SFE74263.1"/>
    </source>
</evidence>
<feature type="domain" description="Calcineurin-like phosphoesterase C-terminal" evidence="3">
    <location>
        <begin position="330"/>
        <end position="476"/>
    </location>
</feature>
<evidence type="ECO:0000259" key="3">
    <source>
        <dbReference type="Pfam" id="PF16370"/>
    </source>
</evidence>
<dbReference type="Proteomes" id="UP000198964">
    <property type="component" value="Unassembled WGS sequence"/>
</dbReference>
<dbReference type="GO" id="GO:0016787">
    <property type="term" value="F:hydrolase activity"/>
    <property type="evidence" value="ECO:0007669"/>
    <property type="project" value="InterPro"/>
</dbReference>
<reference evidence="5 6" key="1">
    <citation type="submission" date="2016-10" db="EMBL/GenBank/DDBJ databases">
        <authorList>
            <person name="de Groot N.N."/>
        </authorList>
    </citation>
    <scope>NUCLEOTIDE SEQUENCE [LARGE SCALE GENOMIC DNA]</scope>
    <source>
        <strain evidence="5 6">CGMCC 1.9156</strain>
    </source>
</reference>
<dbReference type="InterPro" id="IPR051918">
    <property type="entry name" value="STPP_CPPED1"/>
</dbReference>
<protein>
    <submittedName>
        <fullName evidence="5">3',5'-cyclic AMP phosphodiesterase CpdA</fullName>
    </submittedName>
</protein>
<evidence type="ECO:0000256" key="1">
    <source>
        <dbReference type="SAM" id="SignalP"/>
    </source>
</evidence>
<dbReference type="STRING" id="655355.SAMN05216283_101898"/>
<organism evidence="5 6">
    <name type="scientific">Sunxiuqinia elliptica</name>
    <dbReference type="NCBI Taxonomy" id="655355"/>
    <lineage>
        <taxon>Bacteria</taxon>
        <taxon>Pseudomonadati</taxon>
        <taxon>Bacteroidota</taxon>
        <taxon>Bacteroidia</taxon>
        <taxon>Marinilabiliales</taxon>
        <taxon>Prolixibacteraceae</taxon>
        <taxon>Sunxiuqinia</taxon>
    </lineage>
</organism>
<dbReference type="PANTHER" id="PTHR43143:SF1">
    <property type="entry name" value="SERINE_THREONINE-PROTEIN PHOSPHATASE CPPED1"/>
    <property type="match status" value="1"/>
</dbReference>
<proteinExistence type="predicted"/>
<dbReference type="RefSeq" id="WP_093918596.1">
    <property type="nucleotide sequence ID" value="NZ_FONW01000001.1"/>
</dbReference>
<dbReference type="Pfam" id="PF00149">
    <property type="entry name" value="Metallophos"/>
    <property type="match status" value="1"/>
</dbReference>
<dbReference type="Pfam" id="PF16371">
    <property type="entry name" value="MetallophosN"/>
    <property type="match status" value="1"/>
</dbReference>
<dbReference type="SUPFAM" id="SSF56300">
    <property type="entry name" value="Metallo-dependent phosphatases"/>
    <property type="match status" value="1"/>
</dbReference>
<sequence length="481" mass="54168">MIRKLGLILILLAWGWSVPHSSVAQKQDIYKGKVSCEGKGIEGVAVTDGFSVVTTGKNGKYKLPANPEASMVYISSPAGYTVPVNRSAPQFFQPVSFGDKMKAIDFQLQKENVDDSHHGFVVWADPQVKKPEEALMAREVASDLQDLLKGYGTRPFHGIGCGDIVGDNPVLYDSIKSLLTPVGIPFYQSLGNHDMHYTDRSNKGAEKVFEENFGPAYYSFNKGEIHYVVLNNVFYLGRDYFYIGYLTEEQLSWLEQDLAIVEEGKTVVVALHIPTALNEQDVKQFSYSTISQSVVNKRTLYKILKPYQAHIISGHLHQNGNLELAPNLFEHNVSSVCGAWWQGDYAEDGTPKGYAVFEADGSKLSWYYKSAGKGEDYQFRAYPVGDNPEQPEFFTVNVWNWDPAWKVFWYENGTKMGEMEAYSGTDPETAKAYADKEKLDYKWVSARKNNHMFRAKSKSNTASIVIEVIDRFGKSYKTKLN</sequence>
<dbReference type="InterPro" id="IPR029052">
    <property type="entry name" value="Metallo-depent_PP-like"/>
</dbReference>
<dbReference type="Pfam" id="PF16370">
    <property type="entry name" value="MetallophosC"/>
    <property type="match status" value="1"/>
</dbReference>